<feature type="transmembrane region" description="Helical" evidence="2">
    <location>
        <begin position="323"/>
        <end position="344"/>
    </location>
</feature>
<feature type="region of interest" description="Disordered" evidence="1">
    <location>
        <begin position="112"/>
        <end position="148"/>
    </location>
</feature>
<keyword evidence="5" id="KW-1185">Reference proteome</keyword>
<dbReference type="Proteomes" id="UP000005143">
    <property type="component" value="Unassembled WGS sequence"/>
</dbReference>
<evidence type="ECO:0000256" key="2">
    <source>
        <dbReference type="SAM" id="Phobius"/>
    </source>
</evidence>
<evidence type="ECO:0000256" key="1">
    <source>
        <dbReference type="SAM" id="MobiDB-lite"/>
    </source>
</evidence>
<protein>
    <recommendedName>
        <fullName evidence="3">RCK N-terminal domain-containing protein</fullName>
    </recommendedName>
</protein>
<dbReference type="InterPro" id="IPR050721">
    <property type="entry name" value="Trk_Ktr_HKT_K-transport"/>
</dbReference>
<organism evidence="4 5">
    <name type="scientific">Patulibacter medicamentivorans</name>
    <dbReference type="NCBI Taxonomy" id="1097667"/>
    <lineage>
        <taxon>Bacteria</taxon>
        <taxon>Bacillati</taxon>
        <taxon>Actinomycetota</taxon>
        <taxon>Thermoleophilia</taxon>
        <taxon>Solirubrobacterales</taxon>
        <taxon>Patulibacteraceae</taxon>
        <taxon>Patulibacter</taxon>
    </lineage>
</organism>
<dbReference type="PATRIC" id="fig|1097667.3.peg.416"/>
<dbReference type="EMBL" id="AGUD01000012">
    <property type="protein sequence ID" value="EHN12723.1"/>
    <property type="molecule type" value="Genomic_DNA"/>
</dbReference>
<sequence length="588" mass="62500">MVAERLLQPRAAVRRQPQVAVADQLLEQDRGPRPVVGVEAVVLAHRVVEQREQQQQLVVGRGPERGAGQLGRGRADRPPVAGAVDRRRRMGGSRADALHQLVEVLPRALHRPDLRSARGRSPRPRDDRVSSAGRRVATDATLLPGRRSPTIPRVTGQILIVGQSALAAGVEAALGVAGAQARRLRQPVDRELRRALAAEIDAVVVVDRDDVHALRSALLVEYVRPGVRLIVTVFDRTVAEQMRRAIPNCHVLSMADATVGAIVGPCLDRELVAVHRAAALTGVVAGADGPRTVLLDHPGPSAWQRRRQRLVAQLRPYDRTSRLLLCSMAGLVGLVVAEATITGLSHHEPIGVALYTALKATTTVGPSPVIDSSPGWLQVYGIVSMALALVLAAVFTAALTSRLMSRRLTGIVGRRTIPRVDHVVVVGLGQVGFRLCLELLALGVGVVAVERDRESRYLRMAKRRGIPVVLGDGGDRFVLEGLSLGRARALAAVTSDELANIAISVAALAVAPAVRTVLRAGGGEVTQETRALFPVGVAQDLERIAAVALAATALGEPVEQAFLHEGRAFVQRTDGRIVPFAGAAVAAA</sequence>
<dbReference type="Pfam" id="PF02254">
    <property type="entry name" value="TrkA_N"/>
    <property type="match status" value="1"/>
</dbReference>
<dbReference type="AlphaFoldDB" id="H0E0V9"/>
<evidence type="ECO:0000313" key="5">
    <source>
        <dbReference type="Proteomes" id="UP000005143"/>
    </source>
</evidence>
<reference evidence="4 5" key="1">
    <citation type="journal article" date="2013" name="Biodegradation">
        <title>Quantitative proteomic analysis of ibuprofen-degrading Patulibacter sp. strain I11.</title>
        <authorList>
            <person name="Almeida B."/>
            <person name="Kjeldal H."/>
            <person name="Lolas I."/>
            <person name="Knudsen A.D."/>
            <person name="Carvalho G."/>
            <person name="Nielsen K.L."/>
            <person name="Barreto Crespo M.T."/>
            <person name="Stensballe A."/>
            <person name="Nielsen J.L."/>
        </authorList>
    </citation>
    <scope>NUCLEOTIDE SEQUENCE [LARGE SCALE GENOMIC DNA]</scope>
    <source>
        <strain evidence="4 5">I11</strain>
    </source>
</reference>
<keyword evidence="2" id="KW-1133">Transmembrane helix</keyword>
<keyword evidence="2" id="KW-0812">Transmembrane</keyword>
<proteinExistence type="predicted"/>
<dbReference type="InterPro" id="IPR003148">
    <property type="entry name" value="RCK_N"/>
</dbReference>
<evidence type="ECO:0000313" key="4">
    <source>
        <dbReference type="EMBL" id="EHN12723.1"/>
    </source>
</evidence>
<name>H0E0V9_9ACTN</name>
<feature type="transmembrane region" description="Helical" evidence="2">
    <location>
        <begin position="377"/>
        <end position="399"/>
    </location>
</feature>
<dbReference type="PANTHER" id="PTHR43833:SF11">
    <property type="entry name" value="VOLTAGE-GATED POTASSIUM CHANNEL KCH"/>
    <property type="match status" value="1"/>
</dbReference>
<dbReference type="SUPFAM" id="SSF51735">
    <property type="entry name" value="NAD(P)-binding Rossmann-fold domains"/>
    <property type="match status" value="1"/>
</dbReference>
<evidence type="ECO:0000259" key="3">
    <source>
        <dbReference type="PROSITE" id="PS51201"/>
    </source>
</evidence>
<keyword evidence="2" id="KW-0472">Membrane</keyword>
<dbReference type="Gene3D" id="3.40.50.720">
    <property type="entry name" value="NAD(P)-binding Rossmann-like Domain"/>
    <property type="match status" value="1"/>
</dbReference>
<accession>H0E0V9</accession>
<dbReference type="InterPro" id="IPR036291">
    <property type="entry name" value="NAD(P)-bd_dom_sf"/>
</dbReference>
<dbReference type="GO" id="GO:0006813">
    <property type="term" value="P:potassium ion transport"/>
    <property type="evidence" value="ECO:0007669"/>
    <property type="project" value="InterPro"/>
</dbReference>
<dbReference type="PROSITE" id="PS51201">
    <property type="entry name" value="RCK_N"/>
    <property type="match status" value="1"/>
</dbReference>
<gene>
    <name evidence="4" type="ORF">PAI11_04170</name>
</gene>
<feature type="region of interest" description="Disordered" evidence="1">
    <location>
        <begin position="54"/>
        <end position="93"/>
    </location>
</feature>
<comment type="caution">
    <text evidence="4">The sequence shown here is derived from an EMBL/GenBank/DDBJ whole genome shotgun (WGS) entry which is preliminary data.</text>
</comment>
<dbReference type="PANTHER" id="PTHR43833">
    <property type="entry name" value="POTASSIUM CHANNEL PROTEIN 2-RELATED-RELATED"/>
    <property type="match status" value="1"/>
</dbReference>
<feature type="domain" description="RCK N-terminal" evidence="3">
    <location>
        <begin position="420"/>
        <end position="539"/>
    </location>
</feature>